<organism evidence="2 3">
    <name type="scientific">Monilinia fructigena</name>
    <dbReference type="NCBI Taxonomy" id="38457"/>
    <lineage>
        <taxon>Eukaryota</taxon>
        <taxon>Fungi</taxon>
        <taxon>Dikarya</taxon>
        <taxon>Ascomycota</taxon>
        <taxon>Pezizomycotina</taxon>
        <taxon>Leotiomycetes</taxon>
        <taxon>Helotiales</taxon>
        <taxon>Sclerotiniaceae</taxon>
        <taxon>Monilinia</taxon>
    </lineage>
</organism>
<evidence type="ECO:0000256" key="1">
    <source>
        <dbReference type="SAM" id="Phobius"/>
    </source>
</evidence>
<dbReference type="Proteomes" id="UP000249056">
    <property type="component" value="Unassembled WGS sequence"/>
</dbReference>
<feature type="transmembrane region" description="Helical" evidence="1">
    <location>
        <begin position="43"/>
        <end position="64"/>
    </location>
</feature>
<keyword evidence="1" id="KW-0812">Transmembrane</keyword>
<sequence>MLTEQSEFAKPWGQAADRRLTNGRLSASVGKLAHTLWNDRHPVVMIFFILLLSIAEIMFLPPAWPFMSTSRKNNSHCRSDITIWLPLSSSF</sequence>
<keyword evidence="1" id="KW-0472">Membrane</keyword>
<proteinExistence type="predicted"/>
<keyword evidence="1" id="KW-1133">Transmembrane helix</keyword>
<accession>A0A395IQG5</accession>
<keyword evidence="3" id="KW-1185">Reference proteome</keyword>
<evidence type="ECO:0000313" key="3">
    <source>
        <dbReference type="Proteomes" id="UP000249056"/>
    </source>
</evidence>
<dbReference type="OrthoDB" id="9909019at2759"/>
<reference evidence="2 3" key="1">
    <citation type="submission" date="2018-06" db="EMBL/GenBank/DDBJ databases">
        <title>Genome Sequence of the Brown Rot Fungal Pathogen Monilinia fructigena.</title>
        <authorList>
            <person name="Landi L."/>
            <person name="De Miccolis Angelini R.M."/>
            <person name="Pollastro S."/>
            <person name="Abate D."/>
            <person name="Faretra F."/>
            <person name="Romanazzi G."/>
        </authorList>
    </citation>
    <scope>NUCLEOTIDE SEQUENCE [LARGE SCALE GENOMIC DNA]</scope>
    <source>
        <strain evidence="2 3">Mfrg269</strain>
    </source>
</reference>
<dbReference type="EMBL" id="QKRW01000023">
    <property type="protein sequence ID" value="RAL62555.1"/>
    <property type="molecule type" value="Genomic_DNA"/>
</dbReference>
<evidence type="ECO:0000313" key="2">
    <source>
        <dbReference type="EMBL" id="RAL62555.1"/>
    </source>
</evidence>
<name>A0A395IQG5_9HELO</name>
<dbReference type="AlphaFoldDB" id="A0A395IQG5"/>
<comment type="caution">
    <text evidence="2">The sequence shown here is derived from an EMBL/GenBank/DDBJ whole genome shotgun (WGS) entry which is preliminary data.</text>
</comment>
<protein>
    <submittedName>
        <fullName evidence="2">Uncharacterized protein</fullName>
    </submittedName>
</protein>
<gene>
    <name evidence="2" type="ORF">DID88_004405</name>
</gene>